<protein>
    <submittedName>
        <fullName evidence="1">Uncharacterized protein</fullName>
    </submittedName>
</protein>
<organism evidence="1 2">
    <name type="scientific">Lucilia cuprina</name>
    <name type="common">Green bottle fly</name>
    <name type="synonym">Australian sheep blowfly</name>
    <dbReference type="NCBI Taxonomy" id="7375"/>
    <lineage>
        <taxon>Eukaryota</taxon>
        <taxon>Metazoa</taxon>
        <taxon>Ecdysozoa</taxon>
        <taxon>Arthropoda</taxon>
        <taxon>Hexapoda</taxon>
        <taxon>Insecta</taxon>
        <taxon>Pterygota</taxon>
        <taxon>Neoptera</taxon>
        <taxon>Endopterygota</taxon>
        <taxon>Diptera</taxon>
        <taxon>Brachycera</taxon>
        <taxon>Muscomorpha</taxon>
        <taxon>Oestroidea</taxon>
        <taxon>Calliphoridae</taxon>
        <taxon>Luciliinae</taxon>
        <taxon>Lucilia</taxon>
    </lineage>
</organism>
<evidence type="ECO:0000313" key="2">
    <source>
        <dbReference type="Proteomes" id="UP000037069"/>
    </source>
</evidence>
<dbReference type="AlphaFoldDB" id="A0A0L0BTE9"/>
<keyword evidence="2" id="KW-1185">Reference proteome</keyword>
<reference evidence="1 2" key="1">
    <citation type="journal article" date="2015" name="Nat. Commun.">
        <title>Lucilia cuprina genome unlocks parasitic fly biology to underpin future interventions.</title>
        <authorList>
            <person name="Anstead C.A."/>
            <person name="Korhonen P.K."/>
            <person name="Young N.D."/>
            <person name="Hall R.S."/>
            <person name="Jex A.R."/>
            <person name="Murali S.C."/>
            <person name="Hughes D.S."/>
            <person name="Lee S.F."/>
            <person name="Perry T."/>
            <person name="Stroehlein A.J."/>
            <person name="Ansell B.R."/>
            <person name="Breugelmans B."/>
            <person name="Hofmann A."/>
            <person name="Qu J."/>
            <person name="Dugan S."/>
            <person name="Lee S.L."/>
            <person name="Chao H."/>
            <person name="Dinh H."/>
            <person name="Han Y."/>
            <person name="Doddapaneni H.V."/>
            <person name="Worley K.C."/>
            <person name="Muzny D.M."/>
            <person name="Ioannidis P."/>
            <person name="Waterhouse R.M."/>
            <person name="Zdobnov E.M."/>
            <person name="James P.J."/>
            <person name="Bagnall N.H."/>
            <person name="Kotze A.C."/>
            <person name="Gibbs R.A."/>
            <person name="Richards S."/>
            <person name="Batterham P."/>
            <person name="Gasser R.B."/>
        </authorList>
    </citation>
    <scope>NUCLEOTIDE SEQUENCE [LARGE SCALE GENOMIC DNA]</scope>
    <source>
        <strain evidence="1 2">LS</strain>
        <tissue evidence="1">Full body</tissue>
    </source>
</reference>
<sequence>MKCIVRSFVYWSVIDKDIKSVARSCVDFLEPAMNLQKPEITIGTTQRDHGSEFMWIMQDNSGVYVIDCN</sequence>
<gene>
    <name evidence="1" type="ORF">FF38_10724</name>
</gene>
<proteinExistence type="predicted"/>
<name>A0A0L0BTE9_LUCCU</name>
<dbReference type="Proteomes" id="UP000037069">
    <property type="component" value="Unassembled WGS sequence"/>
</dbReference>
<comment type="caution">
    <text evidence="1">The sequence shown here is derived from an EMBL/GenBank/DDBJ whole genome shotgun (WGS) entry which is preliminary data.</text>
</comment>
<dbReference type="EMBL" id="JRES01001371">
    <property type="protein sequence ID" value="KNC23296.1"/>
    <property type="molecule type" value="Genomic_DNA"/>
</dbReference>
<evidence type="ECO:0000313" key="1">
    <source>
        <dbReference type="EMBL" id="KNC23296.1"/>
    </source>
</evidence>
<accession>A0A0L0BTE9</accession>